<evidence type="ECO:0000313" key="3">
    <source>
        <dbReference type="WBParaSite" id="ACRNAN_scaffold3748.g14086.t1"/>
    </source>
</evidence>
<dbReference type="Proteomes" id="UP000887540">
    <property type="component" value="Unplaced"/>
</dbReference>
<organism evidence="2 3">
    <name type="scientific">Acrobeloides nanus</name>
    <dbReference type="NCBI Taxonomy" id="290746"/>
    <lineage>
        <taxon>Eukaryota</taxon>
        <taxon>Metazoa</taxon>
        <taxon>Ecdysozoa</taxon>
        <taxon>Nematoda</taxon>
        <taxon>Chromadorea</taxon>
        <taxon>Rhabditida</taxon>
        <taxon>Tylenchina</taxon>
        <taxon>Cephalobomorpha</taxon>
        <taxon>Cephaloboidea</taxon>
        <taxon>Cephalobidae</taxon>
        <taxon>Acrobeloides</taxon>
    </lineage>
</organism>
<protein>
    <submittedName>
        <fullName evidence="3">Uncharacterized protein</fullName>
    </submittedName>
</protein>
<name>A0A914DUJ6_9BILA</name>
<dbReference type="WBParaSite" id="ACRNAN_scaffold3748.g14086.t1">
    <property type="protein sequence ID" value="ACRNAN_scaffold3748.g14086.t1"/>
    <property type="gene ID" value="ACRNAN_scaffold3748.g14086"/>
</dbReference>
<evidence type="ECO:0000313" key="2">
    <source>
        <dbReference type="Proteomes" id="UP000887540"/>
    </source>
</evidence>
<feature type="region of interest" description="Disordered" evidence="1">
    <location>
        <begin position="105"/>
        <end position="127"/>
    </location>
</feature>
<reference evidence="3" key="1">
    <citation type="submission" date="2022-11" db="UniProtKB">
        <authorList>
            <consortium name="WormBaseParasite"/>
        </authorList>
    </citation>
    <scope>IDENTIFICATION</scope>
</reference>
<sequence>MPSELQDLEAEMLCDQTEPPGQEPSILDPRISAQDLKDDKSLVETVKEKISDAYDAMKEKTSEITDKNPKVDQIHTGETVVDQIQHIAEGTADKVEDMTEASKDYLSAIDDSPKERRYNDTRESDDS</sequence>
<evidence type="ECO:0000256" key="1">
    <source>
        <dbReference type="SAM" id="MobiDB-lite"/>
    </source>
</evidence>
<keyword evidence="2" id="KW-1185">Reference proteome</keyword>
<feature type="compositionally biased region" description="Basic and acidic residues" evidence="1">
    <location>
        <begin position="111"/>
        <end position="127"/>
    </location>
</feature>
<dbReference type="AlphaFoldDB" id="A0A914DUJ6"/>
<accession>A0A914DUJ6</accession>
<proteinExistence type="predicted"/>